<dbReference type="Proteomes" id="UP000001593">
    <property type="component" value="Unassembled WGS sequence"/>
</dbReference>
<accession>A7RHC8</accession>
<protein>
    <submittedName>
        <fullName evidence="2">Uncharacterized protein</fullName>
    </submittedName>
</protein>
<name>A7RHC8_NEMVE</name>
<evidence type="ECO:0000313" key="3">
    <source>
        <dbReference type="Proteomes" id="UP000001593"/>
    </source>
</evidence>
<dbReference type="EMBL" id="DS469510">
    <property type="protein sequence ID" value="EDO49324.1"/>
    <property type="molecule type" value="Genomic_DNA"/>
</dbReference>
<sequence>MAVHESPVSITEPKPDSSYDYFAHKYGHKTVVEYKDELKAIDWSLRSMGSPGVRRRQNRRAKAKNRFPSISNIPNLEDINENDETFHVTLEDEQMHKDLATIHRERAMTSERPHDPDIIKAPKQGRHSC</sequence>
<feature type="region of interest" description="Disordered" evidence="1">
    <location>
        <begin position="106"/>
        <end position="129"/>
    </location>
</feature>
<evidence type="ECO:0000256" key="1">
    <source>
        <dbReference type="SAM" id="MobiDB-lite"/>
    </source>
</evidence>
<evidence type="ECO:0000313" key="2">
    <source>
        <dbReference type="EMBL" id="EDO49324.1"/>
    </source>
</evidence>
<gene>
    <name evidence="2" type="ORF">NEMVEDRAFT_v1g238274</name>
</gene>
<proteinExistence type="predicted"/>
<dbReference type="AlphaFoldDB" id="A7RHC8"/>
<reference evidence="2 3" key="1">
    <citation type="journal article" date="2007" name="Science">
        <title>Sea anemone genome reveals ancestral eumetazoan gene repertoire and genomic organization.</title>
        <authorList>
            <person name="Putnam N.H."/>
            <person name="Srivastava M."/>
            <person name="Hellsten U."/>
            <person name="Dirks B."/>
            <person name="Chapman J."/>
            <person name="Salamov A."/>
            <person name="Terry A."/>
            <person name="Shapiro H."/>
            <person name="Lindquist E."/>
            <person name="Kapitonov V.V."/>
            <person name="Jurka J."/>
            <person name="Genikhovich G."/>
            <person name="Grigoriev I.V."/>
            <person name="Lucas S.M."/>
            <person name="Steele R.E."/>
            <person name="Finnerty J.R."/>
            <person name="Technau U."/>
            <person name="Martindale M.Q."/>
            <person name="Rokhsar D.S."/>
        </authorList>
    </citation>
    <scope>NUCLEOTIDE SEQUENCE [LARGE SCALE GENOMIC DNA]</scope>
    <source>
        <strain evidence="3">CH2 X CH6</strain>
    </source>
</reference>
<keyword evidence="3" id="KW-1185">Reference proteome</keyword>
<dbReference type="HOGENOM" id="CLU_1951328_0_0_1"/>
<dbReference type="InParanoid" id="A7RHC8"/>
<feature type="compositionally biased region" description="Basic and acidic residues" evidence="1">
    <location>
        <begin position="106"/>
        <end position="120"/>
    </location>
</feature>
<organism evidence="2 3">
    <name type="scientific">Nematostella vectensis</name>
    <name type="common">Starlet sea anemone</name>
    <dbReference type="NCBI Taxonomy" id="45351"/>
    <lineage>
        <taxon>Eukaryota</taxon>
        <taxon>Metazoa</taxon>
        <taxon>Cnidaria</taxon>
        <taxon>Anthozoa</taxon>
        <taxon>Hexacorallia</taxon>
        <taxon>Actiniaria</taxon>
        <taxon>Edwardsiidae</taxon>
        <taxon>Nematostella</taxon>
    </lineage>
</organism>